<dbReference type="EMBL" id="QANS01000003">
    <property type="protein sequence ID" value="PTU31542.1"/>
    <property type="molecule type" value="Genomic_DNA"/>
</dbReference>
<keyword evidence="2" id="KW-1003">Cell membrane</keyword>
<protein>
    <recommendedName>
        <fullName evidence="9">Sulfatase N-terminal domain-containing protein</fullName>
    </recommendedName>
</protein>
<dbReference type="RefSeq" id="WP_107940086.1">
    <property type="nucleotide sequence ID" value="NZ_QANS01000003.1"/>
</dbReference>
<dbReference type="PANTHER" id="PTHR30443:SF2">
    <property type="entry name" value="PHOSPHOETHANOLAMINE TRANSFERASE EPTC"/>
    <property type="match status" value="1"/>
</dbReference>
<keyword evidence="5 8" id="KW-1133">Transmembrane helix</keyword>
<dbReference type="AlphaFoldDB" id="A0A2T5MG47"/>
<dbReference type="InterPro" id="IPR000917">
    <property type="entry name" value="Sulfatase_N"/>
</dbReference>
<organism evidence="10 11">
    <name type="scientific">Stenotrophobium rhamnosiphilum</name>
    <dbReference type="NCBI Taxonomy" id="2029166"/>
    <lineage>
        <taxon>Bacteria</taxon>
        <taxon>Pseudomonadati</taxon>
        <taxon>Pseudomonadota</taxon>
        <taxon>Gammaproteobacteria</taxon>
        <taxon>Nevskiales</taxon>
        <taxon>Nevskiaceae</taxon>
        <taxon>Stenotrophobium</taxon>
    </lineage>
</organism>
<keyword evidence="3" id="KW-0808">Transferase</keyword>
<sequence length="573" mass="64389">MNTSAVATISSRAQSWAAQRYGIVVSTCILLIAYAALDVSWRETLKAGLVFALGSYPLCRLLQGRTQRIAYFAWITLFAVHTGVKAFLSNFYGTDPDTLIVVDAISNTNSEETFEFIQQYGSMLLGHLLATTLLLGLLVWLRPNTEVLQRHKAGWAIGLLVIFVGLHANPTFRGANPIFFWPTQAVSYQRFHNQLGQLHIKRRLAEQKLPMWAPVYDGPKQHTIAVVIGESTNRWNWQLYGYPRATTPELMHETKDALVFRDVISGAAGTVGSFRLMLTPAVIGSKVDDEAEPSVVMLAKAAGYKTFWISNQHDRFINSRYAEEADSVNITNTGGGRSDRKLDEDVLPYWDAALKDPAPRKMIFVHLLGAHAHYDLRSPPAFHRFSDVDDATMEKMRKDGRSLWVRMMRNSYDNAILYQDTIIARLLDSFKADVGNASGAFLYTPDHAEEVGHTRDFAGHSLSEAGVTVPLIVWKSQPMDPAMKFKLEQRPFQTDVLDWTLLDLAHIETSKDQPQLDLLGPDFVARTRYIGHKPYEPSAFARNLVLSSNAENPGQSKHADHHERQHQLRNSAQ</sequence>
<name>A0A2T5MG47_9GAMM</name>
<comment type="subcellular location">
    <subcellularLocation>
        <location evidence="1">Cell membrane</location>
        <topology evidence="1">Multi-pass membrane protein</topology>
    </subcellularLocation>
</comment>
<dbReference type="Pfam" id="PF00884">
    <property type="entry name" value="Sulfatase"/>
    <property type="match status" value="1"/>
</dbReference>
<evidence type="ECO:0000259" key="9">
    <source>
        <dbReference type="Pfam" id="PF00884"/>
    </source>
</evidence>
<evidence type="ECO:0000256" key="2">
    <source>
        <dbReference type="ARBA" id="ARBA00022475"/>
    </source>
</evidence>
<dbReference type="OrthoDB" id="9786870at2"/>
<evidence type="ECO:0000256" key="4">
    <source>
        <dbReference type="ARBA" id="ARBA00022692"/>
    </source>
</evidence>
<feature type="transmembrane region" description="Helical" evidence="8">
    <location>
        <begin position="69"/>
        <end position="88"/>
    </location>
</feature>
<dbReference type="InterPro" id="IPR017850">
    <property type="entry name" value="Alkaline_phosphatase_core_sf"/>
</dbReference>
<proteinExistence type="predicted"/>
<accession>A0A2T5MG47</accession>
<comment type="caution">
    <text evidence="10">The sequence shown here is derived from an EMBL/GenBank/DDBJ whole genome shotgun (WGS) entry which is preliminary data.</text>
</comment>
<feature type="transmembrane region" description="Helical" evidence="8">
    <location>
        <begin position="45"/>
        <end position="62"/>
    </location>
</feature>
<evidence type="ECO:0000256" key="3">
    <source>
        <dbReference type="ARBA" id="ARBA00022679"/>
    </source>
</evidence>
<reference evidence="10 11" key="1">
    <citation type="submission" date="2018-04" db="EMBL/GenBank/DDBJ databases">
        <title>Novel species isolated from glacier.</title>
        <authorList>
            <person name="Liu Q."/>
            <person name="Xin Y.-H."/>
        </authorList>
    </citation>
    <scope>NUCLEOTIDE SEQUENCE [LARGE SCALE GENOMIC DNA]</scope>
    <source>
        <strain evidence="10 11">GT1R17</strain>
    </source>
</reference>
<dbReference type="InterPro" id="IPR058130">
    <property type="entry name" value="PEA_transf_C"/>
</dbReference>
<keyword evidence="6 8" id="KW-0472">Membrane</keyword>
<evidence type="ECO:0000256" key="1">
    <source>
        <dbReference type="ARBA" id="ARBA00004651"/>
    </source>
</evidence>
<feature type="transmembrane region" description="Helical" evidence="8">
    <location>
        <begin position="153"/>
        <end position="172"/>
    </location>
</feature>
<feature type="domain" description="Sulfatase N-terminal" evidence="9">
    <location>
        <begin position="223"/>
        <end position="478"/>
    </location>
</feature>
<dbReference type="PANTHER" id="PTHR30443">
    <property type="entry name" value="INNER MEMBRANE PROTEIN"/>
    <property type="match status" value="1"/>
</dbReference>
<dbReference type="InterPro" id="IPR040423">
    <property type="entry name" value="PEA_transferase"/>
</dbReference>
<feature type="compositionally biased region" description="Basic and acidic residues" evidence="7">
    <location>
        <begin position="557"/>
        <end position="566"/>
    </location>
</feature>
<dbReference type="SUPFAM" id="SSF53649">
    <property type="entry name" value="Alkaline phosphatase-like"/>
    <property type="match status" value="1"/>
</dbReference>
<dbReference type="GO" id="GO:0005886">
    <property type="term" value="C:plasma membrane"/>
    <property type="evidence" value="ECO:0007669"/>
    <property type="project" value="UniProtKB-SubCell"/>
</dbReference>
<evidence type="ECO:0000256" key="5">
    <source>
        <dbReference type="ARBA" id="ARBA00022989"/>
    </source>
</evidence>
<dbReference type="GO" id="GO:0016776">
    <property type="term" value="F:phosphotransferase activity, phosphate group as acceptor"/>
    <property type="evidence" value="ECO:0007669"/>
    <property type="project" value="TreeGrafter"/>
</dbReference>
<evidence type="ECO:0000256" key="8">
    <source>
        <dbReference type="SAM" id="Phobius"/>
    </source>
</evidence>
<dbReference type="CDD" id="cd16017">
    <property type="entry name" value="LptA"/>
    <property type="match status" value="1"/>
</dbReference>
<keyword evidence="4 8" id="KW-0812">Transmembrane</keyword>
<keyword evidence="11" id="KW-1185">Reference proteome</keyword>
<gene>
    <name evidence="10" type="ORF">CJD38_09430</name>
</gene>
<feature type="region of interest" description="Disordered" evidence="7">
    <location>
        <begin position="549"/>
        <end position="573"/>
    </location>
</feature>
<dbReference type="Proteomes" id="UP000244248">
    <property type="component" value="Unassembled WGS sequence"/>
</dbReference>
<evidence type="ECO:0000256" key="7">
    <source>
        <dbReference type="SAM" id="MobiDB-lite"/>
    </source>
</evidence>
<evidence type="ECO:0000256" key="6">
    <source>
        <dbReference type="ARBA" id="ARBA00023136"/>
    </source>
</evidence>
<dbReference type="Gene3D" id="3.40.720.10">
    <property type="entry name" value="Alkaline Phosphatase, subunit A"/>
    <property type="match status" value="1"/>
</dbReference>
<evidence type="ECO:0000313" key="11">
    <source>
        <dbReference type="Proteomes" id="UP000244248"/>
    </source>
</evidence>
<dbReference type="GO" id="GO:0009244">
    <property type="term" value="P:lipopolysaccharide core region biosynthetic process"/>
    <property type="evidence" value="ECO:0007669"/>
    <property type="project" value="TreeGrafter"/>
</dbReference>
<feature type="transmembrane region" description="Helical" evidence="8">
    <location>
        <begin position="120"/>
        <end position="141"/>
    </location>
</feature>
<feature type="transmembrane region" description="Helical" evidence="8">
    <location>
        <begin position="21"/>
        <end position="39"/>
    </location>
</feature>
<evidence type="ECO:0000313" key="10">
    <source>
        <dbReference type="EMBL" id="PTU31542.1"/>
    </source>
</evidence>